<dbReference type="Proteomes" id="UP000198908">
    <property type="component" value="Unassembled WGS sequence"/>
</dbReference>
<dbReference type="STRING" id="416944.SAMN05421548_10526"/>
<dbReference type="AlphaFoldDB" id="A0A1G6JYJ9"/>
<gene>
    <name evidence="1" type="ORF">SAMN05421548_10526</name>
</gene>
<evidence type="ECO:0000313" key="1">
    <source>
        <dbReference type="EMBL" id="SDC23485.1"/>
    </source>
</evidence>
<sequence length="242" mass="25998">MNPSSPVSGTPYRDLDAALAAFRNEAGNPRRARTAEELCASADTLLACELARCRSRMTAQQWAEHREWIEENARASLRGTLRTRGPGAAMKTPPPDIKVDPVFPGDEAGVLVARSAFSRRGIEKAAQRRAEHGDVQAQREASFGRARDAANDAPPAWPAITPLPDGELAAVQSFDMMLLPGALRPWAEDIVSHMQCPPDFVGVTIMGALGMVIGRRVGIPPRRATTGPNTATCGSAWWAVPP</sequence>
<name>A0A1G6JYJ9_9BURK</name>
<proteinExistence type="predicted"/>
<protein>
    <submittedName>
        <fullName evidence="1">Uncharacterized protein</fullName>
    </submittedName>
</protein>
<organism evidence="1 2">
    <name type="scientific">Paraburkholderia lycopersici</name>
    <dbReference type="NCBI Taxonomy" id="416944"/>
    <lineage>
        <taxon>Bacteria</taxon>
        <taxon>Pseudomonadati</taxon>
        <taxon>Pseudomonadota</taxon>
        <taxon>Betaproteobacteria</taxon>
        <taxon>Burkholderiales</taxon>
        <taxon>Burkholderiaceae</taxon>
        <taxon>Paraburkholderia</taxon>
    </lineage>
</organism>
<evidence type="ECO:0000313" key="2">
    <source>
        <dbReference type="Proteomes" id="UP000198908"/>
    </source>
</evidence>
<accession>A0A1G6JYJ9</accession>
<reference evidence="2" key="1">
    <citation type="submission" date="2016-09" db="EMBL/GenBank/DDBJ databases">
        <authorList>
            <person name="Varghese N."/>
            <person name="Submissions S."/>
        </authorList>
    </citation>
    <scope>NUCLEOTIDE SEQUENCE [LARGE SCALE GENOMIC DNA]</scope>
    <source>
        <strain evidence="2">TNe-862</strain>
    </source>
</reference>
<keyword evidence="2" id="KW-1185">Reference proteome</keyword>
<dbReference type="EMBL" id="FMYQ01000005">
    <property type="protein sequence ID" value="SDC23485.1"/>
    <property type="molecule type" value="Genomic_DNA"/>
</dbReference>